<evidence type="ECO:0000256" key="11">
    <source>
        <dbReference type="HAMAP-Rule" id="MF_00036"/>
    </source>
</evidence>
<dbReference type="Proteomes" id="UP001325140">
    <property type="component" value="Chromosome"/>
</dbReference>
<keyword evidence="3 11" id="KW-0436">Ligase</keyword>
<keyword evidence="9 11" id="KW-0648">Protein biosynthesis</keyword>
<dbReference type="InterPro" id="IPR045864">
    <property type="entry name" value="aa-tRNA-synth_II/BPL/LPL"/>
</dbReference>
<dbReference type="InterPro" id="IPR012947">
    <property type="entry name" value="tRNA_SAD"/>
</dbReference>
<dbReference type="PRINTS" id="PR00980">
    <property type="entry name" value="TRNASYNTHALA"/>
</dbReference>
<evidence type="ECO:0000256" key="6">
    <source>
        <dbReference type="ARBA" id="ARBA00022833"/>
    </source>
</evidence>
<protein>
    <recommendedName>
        <fullName evidence="11">Alanine--tRNA ligase</fullName>
        <ecNumber evidence="11">6.1.1.7</ecNumber>
    </recommendedName>
    <alternativeName>
        <fullName evidence="11">Alanyl-tRNA synthetase</fullName>
        <shortName evidence="11">AlaRS</shortName>
    </alternativeName>
</protein>
<reference evidence="13" key="1">
    <citation type="submission" date="2022-10" db="EMBL/GenBank/DDBJ databases">
        <title>Host association and intracellularity evolved multiple times independently in the Rickettsiales.</title>
        <authorList>
            <person name="Castelli M."/>
            <person name="Nardi T."/>
            <person name="Gammuto L."/>
            <person name="Bellinzona G."/>
            <person name="Sabaneyeva E."/>
            <person name="Potekhin A."/>
            <person name="Serra V."/>
            <person name="Petroni G."/>
            <person name="Sassera D."/>
        </authorList>
    </citation>
    <scope>NUCLEOTIDE SEQUENCE [LARGE SCALE GENOMIC DNA]</scope>
    <source>
        <strain evidence="13">US_Bl 11III1</strain>
    </source>
</reference>
<dbReference type="InterPro" id="IPR002318">
    <property type="entry name" value="Ala-tRNA-lgiase_IIc"/>
</dbReference>
<evidence type="ECO:0000259" key="12">
    <source>
        <dbReference type="PROSITE" id="PS50860"/>
    </source>
</evidence>
<evidence type="ECO:0000256" key="8">
    <source>
        <dbReference type="ARBA" id="ARBA00022884"/>
    </source>
</evidence>
<accession>A0ABZ0UPN1</accession>
<dbReference type="InterPro" id="IPR009000">
    <property type="entry name" value="Transl_B-barrel_sf"/>
</dbReference>
<dbReference type="Gene3D" id="3.30.980.10">
    <property type="entry name" value="Threonyl-trna Synthetase, Chain A, domain 2"/>
    <property type="match status" value="1"/>
</dbReference>
<dbReference type="HAMAP" id="MF_00036_B">
    <property type="entry name" value="Ala_tRNA_synth_B"/>
    <property type="match status" value="1"/>
</dbReference>
<dbReference type="PROSITE" id="PS50860">
    <property type="entry name" value="AA_TRNA_LIGASE_II_ALA"/>
    <property type="match status" value="1"/>
</dbReference>
<dbReference type="InterPro" id="IPR018162">
    <property type="entry name" value="Ala-tRNA-ligase_IIc_anticod-bd"/>
</dbReference>
<sequence>MKTKELIARFLSFFESFDHKVLDSSPLVLPNDPSMMFVNSGMVQFKKWFTRAEVPLYKSVATCQRCVRAGGKHNDLENVGYTARHHTFFQMLGNFSFDNYFKEEAILYAWKFLEEICIDKRRLMISVYYDDEEAFDLCKKITGFAESRILKIKSNDNFWSMGNDGPCGPCMDIFYDNGESFDCSISEYGVDGERFVEIWSLVFMQYEKLSDGTLIELPKKCIDTGIGVERLAAALQGVTDNFHIDIFLDIIGDIFRIIQNVGYFKYCDDWRLLPHEFKRMLKIIADHMRAACFMMHDNISVSNEGRGYVLRRIIRRAMRYLHIHGIKEPVLELIAVVVMNRMSEVCSFIHNPQISIDIKKEEERFGMTLTVGMRILQEHLSKLLIEGKNVLSGDLVFQLHDTYGFPYDIIKDTAREQNMIVEEERFEALLAEQKQRSKAHSSFRVQQSSSIEHFMLELKENGHVPKMMCYQLTDNENLYTAKIIGYHKIADKESYVVVFDATPFYPESGGQIGDSGFIMIDGENFEVINTIVVSEIVGHILAPRDRIHSILSNAYTNASTVTLLVDYSRRKKIAANHSATHIMQRVMRDVLGEHIIQKGSSVTSERLRFDFASDVPLSKEQRLTIETRVNAIIRENIPVIVTNASYDAAIRDGALSLAEELYGDEVRVVRIGQSIELCCGTHVNSTGVIGIFKIIGESSVASGIRRIECVTGESAFEMFTTFDEIIRECVLSLKCKPHELLDKIKTLQSEYKSLERDINTLRIREAVNSADVAKREFLFAKLTKVFVYAICIEGSSKIMLSEAGKEIKKKLSTDNVLPKIFLIYQRNVISGIAFLDVFSVSLENSISAKDVVDRMLEIVGGKGGGNMSVATIGNIEACFTSEQLLEHFFKLYEF</sequence>
<dbReference type="CDD" id="cd00673">
    <property type="entry name" value="AlaRS_core"/>
    <property type="match status" value="1"/>
</dbReference>
<dbReference type="EC" id="6.1.1.7" evidence="11"/>
<feature type="binding site" evidence="11">
    <location>
        <position position="581"/>
    </location>
    <ligand>
        <name>Zn(2+)</name>
        <dbReference type="ChEBI" id="CHEBI:29105"/>
    </ligand>
</feature>
<comment type="similarity">
    <text evidence="1 11">Belongs to the class-II aminoacyl-tRNA synthetase family.</text>
</comment>
<evidence type="ECO:0000256" key="1">
    <source>
        <dbReference type="ARBA" id="ARBA00008226"/>
    </source>
</evidence>
<keyword evidence="6 11" id="KW-0862">Zinc</keyword>
<keyword evidence="8 11" id="KW-0694">RNA-binding</keyword>
<dbReference type="InterPro" id="IPR023033">
    <property type="entry name" value="Ala_tRNA_ligase_euk/bac"/>
</dbReference>
<keyword evidence="14" id="KW-1185">Reference proteome</keyword>
<dbReference type="InterPro" id="IPR018164">
    <property type="entry name" value="Ala-tRNA-synth_IIc_N"/>
</dbReference>
<evidence type="ECO:0000256" key="9">
    <source>
        <dbReference type="ARBA" id="ARBA00022917"/>
    </source>
</evidence>
<dbReference type="GO" id="GO:0016874">
    <property type="term" value="F:ligase activity"/>
    <property type="evidence" value="ECO:0007669"/>
    <property type="project" value="UniProtKB-KW"/>
</dbReference>
<evidence type="ECO:0000313" key="13">
    <source>
        <dbReference type="EMBL" id="WPX98093.1"/>
    </source>
</evidence>
<dbReference type="SUPFAM" id="SSF50447">
    <property type="entry name" value="Translation proteins"/>
    <property type="match status" value="1"/>
</dbReference>
<dbReference type="SMART" id="SM00863">
    <property type="entry name" value="tRNA_SAD"/>
    <property type="match status" value="1"/>
</dbReference>
<comment type="catalytic activity">
    <reaction evidence="11">
        <text>tRNA(Ala) + L-alanine + ATP = L-alanyl-tRNA(Ala) + AMP + diphosphate</text>
        <dbReference type="Rhea" id="RHEA:12540"/>
        <dbReference type="Rhea" id="RHEA-COMP:9657"/>
        <dbReference type="Rhea" id="RHEA-COMP:9923"/>
        <dbReference type="ChEBI" id="CHEBI:30616"/>
        <dbReference type="ChEBI" id="CHEBI:33019"/>
        <dbReference type="ChEBI" id="CHEBI:57972"/>
        <dbReference type="ChEBI" id="CHEBI:78442"/>
        <dbReference type="ChEBI" id="CHEBI:78497"/>
        <dbReference type="ChEBI" id="CHEBI:456215"/>
        <dbReference type="EC" id="6.1.1.7"/>
    </reaction>
</comment>
<keyword evidence="4 11" id="KW-0479">Metal-binding</keyword>
<evidence type="ECO:0000256" key="7">
    <source>
        <dbReference type="ARBA" id="ARBA00022840"/>
    </source>
</evidence>
<evidence type="ECO:0000256" key="3">
    <source>
        <dbReference type="ARBA" id="ARBA00022598"/>
    </source>
</evidence>
<dbReference type="RefSeq" id="WP_323722069.1">
    <property type="nucleotide sequence ID" value="NZ_CP110343.1"/>
</dbReference>
<dbReference type="PANTHER" id="PTHR11777:SF9">
    <property type="entry name" value="ALANINE--TRNA LIGASE, CYTOPLASMIC"/>
    <property type="match status" value="1"/>
</dbReference>
<dbReference type="Gene3D" id="2.40.30.130">
    <property type="match status" value="1"/>
</dbReference>
<dbReference type="NCBIfam" id="TIGR00344">
    <property type="entry name" value="alaS"/>
    <property type="match status" value="1"/>
</dbReference>
<feature type="binding site" evidence="11">
    <location>
        <position position="577"/>
    </location>
    <ligand>
        <name>Zn(2+)</name>
        <dbReference type="ChEBI" id="CHEBI:29105"/>
    </ligand>
</feature>
<dbReference type="SUPFAM" id="SSF55681">
    <property type="entry name" value="Class II aaRS and biotin synthetases"/>
    <property type="match status" value="1"/>
</dbReference>
<dbReference type="Pfam" id="PF07973">
    <property type="entry name" value="tRNA_SAD"/>
    <property type="match status" value="1"/>
</dbReference>
<keyword evidence="7 11" id="KW-0067">ATP-binding</keyword>
<gene>
    <name evidence="11" type="primary">alaS</name>
    <name evidence="13" type="ORF">Fokcrypt_00626</name>
</gene>
<evidence type="ECO:0000256" key="2">
    <source>
        <dbReference type="ARBA" id="ARBA00022555"/>
    </source>
</evidence>
<comment type="subcellular location">
    <subcellularLocation>
        <location evidence="11">Cytoplasm</location>
    </subcellularLocation>
</comment>
<comment type="function">
    <text evidence="11">Catalyzes the attachment of alanine to tRNA(Ala) in a two-step reaction: alanine is first activated by ATP to form Ala-AMP and then transferred to the acceptor end of tRNA(Ala). Also edits incorrectly charged Ser-tRNA(Ala) and Gly-tRNA(Ala) via its editing domain.</text>
</comment>
<evidence type="ECO:0000313" key="14">
    <source>
        <dbReference type="Proteomes" id="UP001325140"/>
    </source>
</evidence>
<dbReference type="Gene3D" id="3.30.54.20">
    <property type="match status" value="1"/>
</dbReference>
<dbReference type="EMBL" id="CP110343">
    <property type="protein sequence ID" value="WPX98093.1"/>
    <property type="molecule type" value="Genomic_DNA"/>
</dbReference>
<dbReference type="InterPro" id="IPR018165">
    <property type="entry name" value="Ala-tRNA-synth_IIc_core"/>
</dbReference>
<comment type="domain">
    <text evidence="11">Consists of three domains; the N-terminal catalytic domain, the editing domain and the C-terminal C-Ala domain. The editing domain removes incorrectly charged amino acids, while the C-Ala domain, along with tRNA(Ala), serves as a bridge to cooperatively bring together the editing and aminoacylation centers thus stimulating deacylation of misacylated tRNAs.</text>
</comment>
<name>A0ABZ0UPN1_9RICK</name>
<keyword evidence="11" id="KW-0963">Cytoplasm</keyword>
<feature type="binding site" evidence="11">
    <location>
        <position position="682"/>
    </location>
    <ligand>
        <name>Zn(2+)</name>
        <dbReference type="ChEBI" id="CHEBI:29105"/>
    </ligand>
</feature>
<dbReference type="InterPro" id="IPR018163">
    <property type="entry name" value="Thr/Ala-tRNA-synth_IIc_edit"/>
</dbReference>
<dbReference type="Gene3D" id="3.30.930.10">
    <property type="entry name" value="Bira Bifunctional Protein, Domain 2"/>
    <property type="match status" value="1"/>
</dbReference>
<keyword evidence="10 11" id="KW-0030">Aminoacyl-tRNA synthetase</keyword>
<dbReference type="SUPFAM" id="SSF55186">
    <property type="entry name" value="ThrRS/AlaRS common domain"/>
    <property type="match status" value="1"/>
</dbReference>
<dbReference type="Gene3D" id="6.10.250.550">
    <property type="match status" value="1"/>
</dbReference>
<proteinExistence type="inferred from homology"/>
<keyword evidence="2 11" id="KW-0820">tRNA-binding</keyword>
<evidence type="ECO:0000256" key="10">
    <source>
        <dbReference type="ARBA" id="ARBA00023146"/>
    </source>
</evidence>
<evidence type="ECO:0000256" key="5">
    <source>
        <dbReference type="ARBA" id="ARBA00022741"/>
    </source>
</evidence>
<dbReference type="SUPFAM" id="SSF101353">
    <property type="entry name" value="Putative anticodon-binding domain of alanyl-tRNA synthetase (AlaRS)"/>
    <property type="match status" value="1"/>
</dbReference>
<evidence type="ECO:0000256" key="4">
    <source>
        <dbReference type="ARBA" id="ARBA00022723"/>
    </source>
</evidence>
<dbReference type="Pfam" id="PF01411">
    <property type="entry name" value="tRNA-synt_2c"/>
    <property type="match status" value="1"/>
</dbReference>
<comment type="cofactor">
    <cofactor evidence="11">
        <name>Zn(2+)</name>
        <dbReference type="ChEBI" id="CHEBI:29105"/>
    </cofactor>
    <text evidence="11">Binds 1 zinc ion per subunit.</text>
</comment>
<feature type="domain" description="Alanyl-transfer RNA synthetases family profile" evidence="12">
    <location>
        <begin position="1"/>
        <end position="721"/>
    </location>
</feature>
<organism evidence="13 14">
    <name type="scientific">Candidatus Fokinia crypta</name>
    <dbReference type="NCBI Taxonomy" id="1920990"/>
    <lineage>
        <taxon>Bacteria</taxon>
        <taxon>Pseudomonadati</taxon>
        <taxon>Pseudomonadota</taxon>
        <taxon>Alphaproteobacteria</taxon>
        <taxon>Rickettsiales</taxon>
        <taxon>Candidatus Midichloriaceae</taxon>
        <taxon>Candidatus Fokinia</taxon>
    </lineage>
</organism>
<feature type="binding site" evidence="11">
    <location>
        <position position="678"/>
    </location>
    <ligand>
        <name>Zn(2+)</name>
        <dbReference type="ChEBI" id="CHEBI:29105"/>
    </ligand>
</feature>
<dbReference type="PANTHER" id="PTHR11777">
    <property type="entry name" value="ALANYL-TRNA SYNTHETASE"/>
    <property type="match status" value="1"/>
</dbReference>
<dbReference type="InterPro" id="IPR050058">
    <property type="entry name" value="Ala-tRNA_ligase"/>
</dbReference>
<keyword evidence="5 11" id="KW-0547">Nucleotide-binding</keyword>